<dbReference type="OrthoDB" id="1909122at2759"/>
<feature type="compositionally biased region" description="Low complexity" evidence="1">
    <location>
        <begin position="109"/>
        <end position="119"/>
    </location>
</feature>
<dbReference type="AlphaFoldDB" id="X6P798"/>
<organism evidence="2 3">
    <name type="scientific">Reticulomyxa filosa</name>
    <dbReference type="NCBI Taxonomy" id="46433"/>
    <lineage>
        <taxon>Eukaryota</taxon>
        <taxon>Sar</taxon>
        <taxon>Rhizaria</taxon>
        <taxon>Retaria</taxon>
        <taxon>Foraminifera</taxon>
        <taxon>Monothalamids</taxon>
        <taxon>Reticulomyxidae</taxon>
        <taxon>Reticulomyxa</taxon>
    </lineage>
</organism>
<comment type="caution">
    <text evidence="2">The sequence shown here is derived from an EMBL/GenBank/DDBJ whole genome shotgun (WGS) entry which is preliminary data.</text>
</comment>
<keyword evidence="3" id="KW-1185">Reference proteome</keyword>
<proteinExistence type="predicted"/>
<dbReference type="GO" id="GO:0003676">
    <property type="term" value="F:nucleic acid binding"/>
    <property type="evidence" value="ECO:0007669"/>
    <property type="project" value="InterPro"/>
</dbReference>
<feature type="non-terminal residue" evidence="2">
    <location>
        <position position="134"/>
    </location>
</feature>
<dbReference type="EMBL" id="ASPP01002627">
    <property type="protein sequence ID" value="ETO34380.1"/>
    <property type="molecule type" value="Genomic_DNA"/>
</dbReference>
<dbReference type="InterPro" id="IPR036397">
    <property type="entry name" value="RNaseH_sf"/>
</dbReference>
<reference evidence="2 3" key="1">
    <citation type="journal article" date="2013" name="Curr. Biol.">
        <title>The Genome of the Foraminiferan Reticulomyxa filosa.</title>
        <authorList>
            <person name="Glockner G."/>
            <person name="Hulsmann N."/>
            <person name="Schleicher M."/>
            <person name="Noegel A.A."/>
            <person name="Eichinger L."/>
            <person name="Gallinger C."/>
            <person name="Pawlowski J."/>
            <person name="Sierra R."/>
            <person name="Euteneuer U."/>
            <person name="Pillet L."/>
            <person name="Moustafa A."/>
            <person name="Platzer M."/>
            <person name="Groth M."/>
            <person name="Szafranski K."/>
            <person name="Schliwa M."/>
        </authorList>
    </citation>
    <scope>NUCLEOTIDE SEQUENCE [LARGE SCALE GENOMIC DNA]</scope>
</reference>
<evidence type="ECO:0000313" key="3">
    <source>
        <dbReference type="Proteomes" id="UP000023152"/>
    </source>
</evidence>
<name>X6P798_RETFI</name>
<dbReference type="Gene3D" id="3.30.420.10">
    <property type="entry name" value="Ribonuclease H-like superfamily/Ribonuclease H"/>
    <property type="match status" value="1"/>
</dbReference>
<dbReference type="Proteomes" id="UP000023152">
    <property type="component" value="Unassembled WGS sequence"/>
</dbReference>
<sequence>MMKIKKLFKSLYHLQMNVIIERFHRCVDRDLDFTNCSDWSIFLQSILTSYNITPNKLSKLIHYELVYGQKFNLTIDIKLNLSKEKFDNKPDVLQLDAVDLSHPPLENLNNSSSSLENSNATHPPFESCNNFEGV</sequence>
<accession>X6P798</accession>
<evidence type="ECO:0000256" key="1">
    <source>
        <dbReference type="SAM" id="MobiDB-lite"/>
    </source>
</evidence>
<evidence type="ECO:0000313" key="2">
    <source>
        <dbReference type="EMBL" id="ETO34380.1"/>
    </source>
</evidence>
<gene>
    <name evidence="2" type="ORF">RFI_02714</name>
</gene>
<feature type="region of interest" description="Disordered" evidence="1">
    <location>
        <begin position="109"/>
        <end position="134"/>
    </location>
</feature>
<protein>
    <submittedName>
        <fullName evidence="2">Uncharacterized protein</fullName>
    </submittedName>
</protein>